<comment type="caution">
    <text evidence="1">The sequence shown here is derived from an EMBL/GenBank/DDBJ whole genome shotgun (WGS) entry which is preliminary data.</text>
</comment>
<organism evidence="1 2">
    <name type="scientific">Paramecium octaurelia</name>
    <dbReference type="NCBI Taxonomy" id="43137"/>
    <lineage>
        <taxon>Eukaryota</taxon>
        <taxon>Sar</taxon>
        <taxon>Alveolata</taxon>
        <taxon>Ciliophora</taxon>
        <taxon>Intramacronucleata</taxon>
        <taxon>Oligohymenophorea</taxon>
        <taxon>Peniculida</taxon>
        <taxon>Parameciidae</taxon>
        <taxon>Paramecium</taxon>
    </lineage>
</organism>
<gene>
    <name evidence="1" type="ORF">POCTA_138.1.T1020007</name>
</gene>
<protein>
    <submittedName>
        <fullName evidence="1">Uncharacterized protein</fullName>
    </submittedName>
</protein>
<keyword evidence="2" id="KW-1185">Reference proteome</keyword>
<evidence type="ECO:0000313" key="2">
    <source>
        <dbReference type="Proteomes" id="UP000683925"/>
    </source>
</evidence>
<dbReference type="AlphaFoldDB" id="A0A8S1WQP7"/>
<evidence type="ECO:0000313" key="1">
    <source>
        <dbReference type="EMBL" id="CAD8192328.1"/>
    </source>
</evidence>
<proteinExistence type="predicted"/>
<dbReference type="EMBL" id="CAJJDP010000102">
    <property type="protein sequence ID" value="CAD8192328.1"/>
    <property type="molecule type" value="Genomic_DNA"/>
</dbReference>
<accession>A0A8S1WQP7</accession>
<sequence>MLSCLQCPANLNHLSGCRFQLFNRMDQSNSQTCDKQRYTSYDSVQFFQNNQLLCFEDQFRYFVNSNSQY</sequence>
<name>A0A8S1WQP7_PAROT</name>
<reference evidence="1" key="1">
    <citation type="submission" date="2021-01" db="EMBL/GenBank/DDBJ databases">
        <authorList>
            <consortium name="Genoscope - CEA"/>
            <person name="William W."/>
        </authorList>
    </citation>
    <scope>NUCLEOTIDE SEQUENCE</scope>
</reference>
<dbReference type="Proteomes" id="UP000683925">
    <property type="component" value="Unassembled WGS sequence"/>
</dbReference>